<evidence type="ECO:0000256" key="3">
    <source>
        <dbReference type="ARBA" id="ARBA00011941"/>
    </source>
</evidence>
<feature type="binding site" evidence="10">
    <location>
        <position position="197"/>
    </location>
    <ligand>
        <name>[4Fe-4S] cluster</name>
        <dbReference type="ChEBI" id="CHEBI:49883"/>
    </ligand>
</feature>
<keyword evidence="9" id="KW-0460">Magnesium</keyword>
<feature type="binding site" evidence="10">
    <location>
        <position position="343"/>
    </location>
    <ligand>
        <name>[4Fe-4S] cluster</name>
        <dbReference type="ChEBI" id="CHEBI:49883"/>
    </ligand>
</feature>
<comment type="cofactor">
    <cofactor evidence="9">
        <name>Mg(2+)</name>
        <dbReference type="ChEBI" id="CHEBI:18420"/>
    </cofactor>
    <text evidence="9">Binds 1 Mg(2+) ion per subunit.</text>
</comment>
<dbReference type="CDD" id="cd06223">
    <property type="entry name" value="PRTases_typeI"/>
    <property type="match status" value="1"/>
</dbReference>
<evidence type="ECO:0000313" key="13">
    <source>
        <dbReference type="EMBL" id="MBB5252330.1"/>
    </source>
</evidence>
<dbReference type="OrthoDB" id="5976at2157"/>
<keyword evidence="15" id="KW-1185">Reference proteome</keyword>
<feature type="binding site" evidence="10">
    <location>
        <position position="394"/>
    </location>
    <ligand>
        <name>[4Fe-4S] cluster</name>
        <dbReference type="ChEBI" id="CHEBI:49883"/>
    </ligand>
</feature>
<feature type="binding site" evidence="9">
    <location>
        <position position="307"/>
    </location>
    <ligand>
        <name>Mg(2+)</name>
        <dbReference type="ChEBI" id="CHEBI:18420"/>
    </ligand>
</feature>
<feature type="binding site" evidence="10">
    <location>
        <position position="391"/>
    </location>
    <ligand>
        <name>[4Fe-4S] cluster</name>
        <dbReference type="ChEBI" id="CHEBI:49883"/>
    </ligand>
</feature>
<dbReference type="AlphaFoldDB" id="A0A650CHH8"/>
<evidence type="ECO:0000256" key="8">
    <source>
        <dbReference type="PIRNR" id="PIRNR000485"/>
    </source>
</evidence>
<comment type="pathway">
    <text evidence="1 8">Purine metabolism; IMP biosynthesis via de novo pathway; N(1)-(5-phospho-D-ribosyl)glycinamide from 5-phospho-alpha-D-ribose 1-diphosphate: step 1/2.</text>
</comment>
<dbReference type="EMBL" id="JACHFY010000001">
    <property type="protein sequence ID" value="MBB5252330.1"/>
    <property type="molecule type" value="Genomic_DNA"/>
</dbReference>
<dbReference type="GO" id="GO:0051536">
    <property type="term" value="F:iron-sulfur cluster binding"/>
    <property type="evidence" value="ECO:0007669"/>
    <property type="project" value="UniProtKB-KW"/>
</dbReference>
<dbReference type="InterPro" id="IPR029055">
    <property type="entry name" value="Ntn_hydrolases_N"/>
</dbReference>
<dbReference type="InterPro" id="IPR001763">
    <property type="entry name" value="Rhodanese-like_dom"/>
</dbReference>
<evidence type="ECO:0000256" key="1">
    <source>
        <dbReference type="ARBA" id="ARBA00005209"/>
    </source>
</evidence>
<keyword evidence="7" id="KW-0315">Glutamine amidotransferase</keyword>
<reference evidence="13 16" key="2">
    <citation type="submission" date="2020-08" db="EMBL/GenBank/DDBJ databases">
        <title>Genomic Encyclopedia of Type Strains, Phase IV (KMG-IV): sequencing the most valuable type-strain genomes for metagenomic binning, comparative biology and taxonomic classification.</title>
        <authorList>
            <person name="Goeker M."/>
        </authorList>
    </citation>
    <scope>NUCLEOTIDE SEQUENCE [LARGE SCALE GENOMIC DNA]</scope>
    <source>
        <strain evidence="13 16">DSM 12421</strain>
    </source>
</reference>
<dbReference type="GeneID" id="42801263"/>
<comment type="cofactor">
    <cofactor evidence="10">
        <name>[4Fe-4S] cluster</name>
        <dbReference type="ChEBI" id="CHEBI:49883"/>
    </cofactor>
    <text evidence="10">Binds 1 [4Fe-4S] cluster per subunit.</text>
</comment>
<feature type="domain" description="Glutamine amidotransferase type-2" evidence="12">
    <location>
        <begin position="2"/>
        <end position="182"/>
    </location>
</feature>
<keyword evidence="5 8" id="KW-0808">Transferase</keyword>
<protein>
    <recommendedName>
        <fullName evidence="3 8">Amidophosphoribosyltransferase</fullName>
        <shortName evidence="8">ATase</shortName>
        <ecNumber evidence="3 8">2.4.2.14</ecNumber>
    </recommendedName>
    <alternativeName>
        <fullName evidence="8">Glutamine phosphoribosylpyrophosphate amidotransferase</fullName>
    </alternativeName>
</protein>
<dbReference type="Gene3D" id="3.60.20.10">
    <property type="entry name" value="Glutamine Phosphoribosylpyrophosphate, subunit 1, domain 1"/>
    <property type="match status" value="1"/>
</dbReference>
<evidence type="ECO:0000259" key="12">
    <source>
        <dbReference type="PROSITE" id="PS51278"/>
    </source>
</evidence>
<keyword evidence="10" id="KW-0411">Iron-sulfur</keyword>
<evidence type="ECO:0000256" key="9">
    <source>
        <dbReference type="PIRSR" id="PIRSR000485-2"/>
    </source>
</evidence>
<dbReference type="GO" id="GO:0046872">
    <property type="term" value="F:metal ion binding"/>
    <property type="evidence" value="ECO:0007669"/>
    <property type="project" value="UniProtKB-KW"/>
</dbReference>
<dbReference type="Proteomes" id="UP000582213">
    <property type="component" value="Unassembled WGS sequence"/>
</dbReference>
<evidence type="ECO:0000256" key="7">
    <source>
        <dbReference type="ARBA" id="ARBA00022962"/>
    </source>
</evidence>
<gene>
    <name evidence="14" type="ORF">D1869_08410</name>
    <name evidence="13" type="ORF">HNQ62_000048</name>
</gene>
<organism evidence="14 15">
    <name type="scientific">Sulfurisphaera ohwakuensis</name>
    <dbReference type="NCBI Taxonomy" id="69656"/>
    <lineage>
        <taxon>Archaea</taxon>
        <taxon>Thermoproteota</taxon>
        <taxon>Thermoprotei</taxon>
        <taxon>Sulfolobales</taxon>
        <taxon>Sulfolobaceae</taxon>
        <taxon>Sulfurisphaera</taxon>
    </lineage>
</organism>
<accession>A0A650CHH8</accession>
<dbReference type="PROSITE" id="PS50206">
    <property type="entry name" value="RHODANESE_3"/>
    <property type="match status" value="1"/>
</dbReference>
<dbReference type="InterPro" id="IPR000836">
    <property type="entry name" value="PRTase_dom"/>
</dbReference>
<feature type="binding site" evidence="9">
    <location>
        <position position="244"/>
    </location>
    <ligand>
        <name>Mg(2+)</name>
        <dbReference type="ChEBI" id="CHEBI:18420"/>
    </ligand>
</feature>
<dbReference type="RefSeq" id="WP_156014699.1">
    <property type="nucleotide sequence ID" value="NZ_CP045484.1"/>
</dbReference>
<dbReference type="SUPFAM" id="SSF56235">
    <property type="entry name" value="N-terminal nucleophile aminohydrolases (Ntn hydrolases)"/>
    <property type="match status" value="1"/>
</dbReference>
<dbReference type="PROSITE" id="PS51278">
    <property type="entry name" value="GATASE_TYPE_2"/>
    <property type="match status" value="1"/>
</dbReference>
<keyword evidence="6 8" id="KW-0658">Purine biosynthesis</keyword>
<evidence type="ECO:0000256" key="10">
    <source>
        <dbReference type="PIRSR" id="PIRSR000485-3"/>
    </source>
</evidence>
<dbReference type="EMBL" id="CP045484">
    <property type="protein sequence ID" value="QGR17208.1"/>
    <property type="molecule type" value="Genomic_DNA"/>
</dbReference>
<keyword evidence="4 8" id="KW-0328">Glycosyltransferase</keyword>
<keyword evidence="10" id="KW-0408">Iron</keyword>
<keyword evidence="9" id="KW-0479">Metal-binding</keyword>
<evidence type="ECO:0000256" key="6">
    <source>
        <dbReference type="ARBA" id="ARBA00022755"/>
    </source>
</evidence>
<dbReference type="PANTHER" id="PTHR11907">
    <property type="entry name" value="AMIDOPHOSPHORIBOSYLTRANSFERASE"/>
    <property type="match status" value="1"/>
</dbReference>
<evidence type="ECO:0000256" key="4">
    <source>
        <dbReference type="ARBA" id="ARBA00022676"/>
    </source>
</evidence>
<dbReference type="InterPro" id="IPR017932">
    <property type="entry name" value="GATase_2_dom"/>
</dbReference>
<sequence>MAGIIGVYAFDKIWNISKFLYYGLIGLQNRGYSYSGMSILKENFQLITNEGAPEDIELPQNIEGWAGIGYTGTKIGYPIITDFGTLVVDGIIKGDLNEIAKGLYKDPENTLKEINGVFSLIFLTKDGKMMGYRDSYGIKPLEIGGFGFDLAILSSETSGITVIGGEFRREIKPGEAVFIDTYEISYSQINENRHNYCAIDLVYQSRIDSFVFSKNIYEVRVKIGEQLAEEKKIDADVVIGVPDTAIPFAIGYSKKSGIPYDLGFTRTGSPIRTMLASDDFLKIIGVQLKLNPIKYVVKGKRVILIDDSMVTGRTLKNTVFALRSLGAKEVHVLIGSPKLISKCPYGMEVPEEKDLIAANLSEEEIAKVIGADSIYWLSLEGLYKVLGKSICVGCMTRNYPKVI</sequence>
<dbReference type="PIRSF" id="PIRSF000485">
    <property type="entry name" value="Amd_phspho_trans"/>
    <property type="match status" value="1"/>
</dbReference>
<dbReference type="Proteomes" id="UP000427373">
    <property type="component" value="Chromosome"/>
</dbReference>
<proteinExistence type="inferred from homology"/>
<dbReference type="Pfam" id="PF00156">
    <property type="entry name" value="Pribosyltran"/>
    <property type="match status" value="1"/>
</dbReference>
<feature type="domain" description="Rhodanese" evidence="11">
    <location>
        <begin position="298"/>
        <end position="349"/>
    </location>
</feature>
<dbReference type="EC" id="2.4.2.14" evidence="3 8"/>
<comment type="similarity">
    <text evidence="2 8">In the C-terminal section; belongs to the purine/pyrimidine phosphoribosyltransferase family.</text>
</comment>
<dbReference type="Gene3D" id="3.40.50.2020">
    <property type="match status" value="1"/>
</dbReference>
<evidence type="ECO:0000256" key="5">
    <source>
        <dbReference type="ARBA" id="ARBA00022679"/>
    </source>
</evidence>
<reference evidence="14 15" key="1">
    <citation type="submission" date="2019-10" db="EMBL/GenBank/DDBJ databases">
        <title>Genome Sequences from Six Type Strain Members of the Archaeal Family Sulfolobaceae: Acidianus ambivalens, Acidianus infernus, Metallosphaera prunae, Stygiolobus azoricus, Sulfolobus metallicus, and Sulfurisphaera ohwakuensis.</title>
        <authorList>
            <person name="Counts J.A."/>
            <person name="Kelly R.M."/>
        </authorList>
    </citation>
    <scope>NUCLEOTIDE SEQUENCE [LARGE SCALE GENOMIC DNA]</scope>
    <source>
        <strain evidence="14 15">TA-1</strain>
    </source>
</reference>
<dbReference type="UniPathway" id="UPA00074">
    <property type="reaction ID" value="UER00124"/>
</dbReference>
<evidence type="ECO:0000313" key="15">
    <source>
        <dbReference type="Proteomes" id="UP000427373"/>
    </source>
</evidence>
<feature type="binding site" evidence="9">
    <location>
        <position position="306"/>
    </location>
    <ligand>
        <name>Mg(2+)</name>
        <dbReference type="ChEBI" id="CHEBI:18420"/>
    </ligand>
</feature>
<name>A0A650CHH8_SULOH</name>
<dbReference type="KEGG" id="soh:D1869_08410"/>
<dbReference type="InterPro" id="IPR029057">
    <property type="entry name" value="PRTase-like"/>
</dbReference>
<evidence type="ECO:0000313" key="16">
    <source>
        <dbReference type="Proteomes" id="UP000582213"/>
    </source>
</evidence>
<evidence type="ECO:0000256" key="2">
    <source>
        <dbReference type="ARBA" id="ARBA00010138"/>
    </source>
</evidence>
<dbReference type="SUPFAM" id="SSF53271">
    <property type="entry name" value="PRTase-like"/>
    <property type="match status" value="1"/>
</dbReference>
<evidence type="ECO:0000259" key="11">
    <source>
        <dbReference type="PROSITE" id="PS50206"/>
    </source>
</evidence>
<comment type="catalytic activity">
    <reaction evidence="8">
        <text>5-phospho-beta-D-ribosylamine + L-glutamate + diphosphate = 5-phospho-alpha-D-ribose 1-diphosphate + L-glutamine + H2O</text>
        <dbReference type="Rhea" id="RHEA:14905"/>
        <dbReference type="ChEBI" id="CHEBI:15377"/>
        <dbReference type="ChEBI" id="CHEBI:29985"/>
        <dbReference type="ChEBI" id="CHEBI:33019"/>
        <dbReference type="ChEBI" id="CHEBI:58017"/>
        <dbReference type="ChEBI" id="CHEBI:58359"/>
        <dbReference type="ChEBI" id="CHEBI:58681"/>
        <dbReference type="EC" id="2.4.2.14"/>
    </reaction>
</comment>
<dbReference type="GO" id="GO:0009113">
    <property type="term" value="P:purine nucleobase biosynthetic process"/>
    <property type="evidence" value="ECO:0007669"/>
    <property type="project" value="InterPro"/>
</dbReference>
<dbReference type="GO" id="GO:0004044">
    <property type="term" value="F:amidophosphoribosyltransferase activity"/>
    <property type="evidence" value="ECO:0007669"/>
    <property type="project" value="UniProtKB-EC"/>
</dbReference>
<evidence type="ECO:0000313" key="14">
    <source>
        <dbReference type="EMBL" id="QGR17208.1"/>
    </source>
</evidence>
<dbReference type="InterPro" id="IPR005854">
    <property type="entry name" value="PurF"/>
</dbReference>
<dbReference type="GO" id="GO:0006189">
    <property type="term" value="P:'de novo' IMP biosynthetic process"/>
    <property type="evidence" value="ECO:0007669"/>
    <property type="project" value="UniProtKB-UniPathway"/>
</dbReference>